<evidence type="ECO:0000259" key="3">
    <source>
        <dbReference type="SMART" id="SM00642"/>
    </source>
</evidence>
<evidence type="ECO:0000256" key="2">
    <source>
        <dbReference type="ARBA" id="ARBA00023295"/>
    </source>
</evidence>
<dbReference type="Pfam" id="PF00128">
    <property type="entry name" value="Alpha-amylase"/>
    <property type="match status" value="1"/>
</dbReference>
<sequence>MVRPADALWWQVYPLGFTGAASASAPAPAPTVEHRLPRITAWLDYLAGTGLNGLALGPVFASTSHGYDTTDHLRIDPRLGDRGDFDQLVAAAHDRGIRVLLDGVFNHVGEQHPAFQAVLAGGPEHPDNELFRIDWSGAEPVWDCFEGHRHLVTLNHDSDRVVDWVADVMTHWLDAGADGWRLDAAYAVPTSFWSRVTERVRARHPEAYLLGEVIHGDYVGFVRESGIDAVTQYELWKAVWSSIVDRNWHELVWTLGRHDEFAASFRPWTFIGNHDVTRIVTQVGDARTAGHALVLLATLSGTPAVYYGDEQALPGLKEDRAGGDDAIRPEYPATPDAIPADGLAPGGAELRRLHQALFGLRQRHPWLADARSEVLSVTGDLLVLRQHGRGGEALVVALNLGDPAPVEAPLTEVLAVSAPGDRPGHGDPAAVDWRDGRAVVPGRGWLIALPG</sequence>
<proteinExistence type="predicted"/>
<dbReference type="GO" id="GO:0016798">
    <property type="term" value="F:hydrolase activity, acting on glycosyl bonds"/>
    <property type="evidence" value="ECO:0007669"/>
    <property type="project" value="UniProtKB-KW"/>
</dbReference>
<evidence type="ECO:0000256" key="1">
    <source>
        <dbReference type="ARBA" id="ARBA00022801"/>
    </source>
</evidence>
<dbReference type="PANTHER" id="PTHR10357">
    <property type="entry name" value="ALPHA-AMYLASE FAMILY MEMBER"/>
    <property type="match status" value="1"/>
</dbReference>
<comment type="caution">
    <text evidence="4">The sequence shown here is derived from an EMBL/GenBank/DDBJ whole genome shotgun (WGS) entry which is preliminary data.</text>
</comment>
<evidence type="ECO:0000313" key="5">
    <source>
        <dbReference type="Proteomes" id="UP000581206"/>
    </source>
</evidence>
<dbReference type="GO" id="GO:0005975">
    <property type="term" value="P:carbohydrate metabolic process"/>
    <property type="evidence" value="ECO:0007669"/>
    <property type="project" value="InterPro"/>
</dbReference>
<reference evidence="4 5" key="1">
    <citation type="submission" date="2020-04" db="EMBL/GenBank/DDBJ databases">
        <title>MicrobeNet Type strains.</title>
        <authorList>
            <person name="Nicholson A.C."/>
        </authorList>
    </citation>
    <scope>NUCLEOTIDE SEQUENCE [LARGE SCALE GENOMIC DNA]</scope>
    <source>
        <strain evidence="4 5">ATCC BAA-788</strain>
    </source>
</reference>
<dbReference type="Gene3D" id="3.20.20.80">
    <property type="entry name" value="Glycosidases"/>
    <property type="match status" value="1"/>
</dbReference>
<dbReference type="Pfam" id="PF11941">
    <property type="entry name" value="DUF3459"/>
    <property type="match status" value="1"/>
</dbReference>
<dbReference type="PANTHER" id="PTHR10357:SF210">
    <property type="entry name" value="MALTODEXTRIN GLUCOSIDASE"/>
    <property type="match status" value="1"/>
</dbReference>
<dbReference type="AlphaFoldDB" id="A0A7X6KSW0"/>
<keyword evidence="1" id="KW-0378">Hydrolase</keyword>
<dbReference type="InterPro" id="IPR006047">
    <property type="entry name" value="GH13_cat_dom"/>
</dbReference>
<dbReference type="Proteomes" id="UP000581206">
    <property type="component" value="Unassembled WGS sequence"/>
</dbReference>
<gene>
    <name evidence="4" type="ORF">HGA03_01845</name>
</gene>
<dbReference type="EMBL" id="JAAXOX010000001">
    <property type="protein sequence ID" value="NKY21403.1"/>
    <property type="molecule type" value="Genomic_DNA"/>
</dbReference>
<organism evidence="4 5">
    <name type="scientific">Cellulomonas denverensis</name>
    <dbReference type="NCBI Taxonomy" id="264297"/>
    <lineage>
        <taxon>Bacteria</taxon>
        <taxon>Bacillati</taxon>
        <taxon>Actinomycetota</taxon>
        <taxon>Actinomycetes</taxon>
        <taxon>Micrococcales</taxon>
        <taxon>Cellulomonadaceae</taxon>
        <taxon>Cellulomonas</taxon>
    </lineage>
</organism>
<keyword evidence="2" id="KW-0326">Glycosidase</keyword>
<evidence type="ECO:0000313" key="4">
    <source>
        <dbReference type="EMBL" id="NKY21403.1"/>
    </source>
</evidence>
<dbReference type="SUPFAM" id="SSF51445">
    <property type="entry name" value="(Trans)glycosidases"/>
    <property type="match status" value="1"/>
</dbReference>
<dbReference type="InterPro" id="IPR022567">
    <property type="entry name" value="DUF3459"/>
</dbReference>
<dbReference type="SMART" id="SM00642">
    <property type="entry name" value="Aamy"/>
    <property type="match status" value="1"/>
</dbReference>
<protein>
    <submittedName>
        <fullName evidence="4">DUF3459 domain-containing protein</fullName>
    </submittedName>
</protein>
<name>A0A7X6KSW0_9CELL</name>
<feature type="domain" description="Glycosyl hydrolase family 13 catalytic" evidence="3">
    <location>
        <begin position="11"/>
        <end position="328"/>
    </location>
</feature>
<dbReference type="InterPro" id="IPR017853">
    <property type="entry name" value="GH"/>
</dbReference>
<accession>A0A7X6KSW0</accession>
<keyword evidence="5" id="KW-1185">Reference proteome</keyword>